<feature type="chain" id="PRO_5039641214" description="Secreted protein" evidence="2">
    <location>
        <begin position="25"/>
        <end position="237"/>
    </location>
</feature>
<protein>
    <recommendedName>
        <fullName evidence="5">Secreted protein</fullName>
    </recommendedName>
</protein>
<evidence type="ECO:0000313" key="4">
    <source>
        <dbReference type="Proteomes" id="UP000424462"/>
    </source>
</evidence>
<accession>A0A6B8WCP3</accession>
<dbReference type="KEGG" id="cok:COCCU_09180"/>
<dbReference type="AlphaFoldDB" id="A0A6B8WCP3"/>
<evidence type="ECO:0008006" key="5">
    <source>
        <dbReference type="Google" id="ProtNLM"/>
    </source>
</evidence>
<feature type="compositionally biased region" description="Low complexity" evidence="1">
    <location>
        <begin position="76"/>
        <end position="91"/>
    </location>
</feature>
<sequence precursor="true">MLTLSPLKKTLVASALIVPLALVACGSDSEDTEATTTATASSTAAAGEEASDEENADTAAAGTDTETEAGAEENAEAGAKARSADGSTAAAARGSIDPAAAAADPLANSQLTFAELPPVEGGQPAGEEEQAAIESLVNGMYEADTLHEFFGYLPANTCNEVIQANGGAAAFDLEGIPDLPMNSIPGYAESNPRVEAINDVQIDGEVASASVTAFADGESTTKVQRFRLEDGAWKFCN</sequence>
<feature type="compositionally biased region" description="Acidic residues" evidence="1">
    <location>
        <begin position="65"/>
        <end position="75"/>
    </location>
</feature>
<reference evidence="3 4" key="1">
    <citation type="submission" date="2019-11" db="EMBL/GenBank/DDBJ databases">
        <title>Complete genome sequence of Corynebacterium kalinowskii 1959, a novel Corynebacterium species isolated from soil of a small paddock in Vilsendorf, Germany.</title>
        <authorList>
            <person name="Schaffert L."/>
            <person name="Ruwe M."/>
            <person name="Milse J."/>
            <person name="Hanuschka K."/>
            <person name="Ortseifen V."/>
            <person name="Droste J."/>
            <person name="Brandt D."/>
            <person name="Schlueter L."/>
            <person name="Kutter Y."/>
            <person name="Vinke S."/>
            <person name="Viehoefer P."/>
            <person name="Jacob L."/>
            <person name="Luebke N.-C."/>
            <person name="Schulte-Berndt E."/>
            <person name="Hain C."/>
            <person name="Linder M."/>
            <person name="Schmidt P."/>
            <person name="Wollenschlaeger L."/>
            <person name="Luttermann T."/>
            <person name="Thieme E."/>
            <person name="Hassa J."/>
            <person name="Haak M."/>
            <person name="Wittchen M."/>
            <person name="Mentz A."/>
            <person name="Persicke M."/>
            <person name="Busche T."/>
            <person name="Ruckert C."/>
        </authorList>
    </citation>
    <scope>NUCLEOTIDE SEQUENCE [LARGE SCALE GENOMIC DNA]</scope>
    <source>
        <strain evidence="3 4">2039</strain>
    </source>
</reference>
<evidence type="ECO:0000313" key="3">
    <source>
        <dbReference type="EMBL" id="QGU07760.1"/>
    </source>
</evidence>
<feature type="compositionally biased region" description="Low complexity" evidence="1">
    <location>
        <begin position="34"/>
        <end position="48"/>
    </location>
</feature>
<organism evidence="3 4">
    <name type="scientific">Corynebacterium occultum</name>
    <dbReference type="NCBI Taxonomy" id="2675219"/>
    <lineage>
        <taxon>Bacteria</taxon>
        <taxon>Bacillati</taxon>
        <taxon>Actinomycetota</taxon>
        <taxon>Actinomycetes</taxon>
        <taxon>Mycobacteriales</taxon>
        <taxon>Corynebacteriaceae</taxon>
        <taxon>Corynebacterium</taxon>
    </lineage>
</organism>
<gene>
    <name evidence="3" type="ORF">COCCU_09180</name>
</gene>
<name>A0A6B8WCP3_9CORY</name>
<keyword evidence="4" id="KW-1185">Reference proteome</keyword>
<evidence type="ECO:0000256" key="1">
    <source>
        <dbReference type="SAM" id="MobiDB-lite"/>
    </source>
</evidence>
<keyword evidence="2" id="KW-0732">Signal</keyword>
<dbReference type="RefSeq" id="WP_156231210.1">
    <property type="nucleotide sequence ID" value="NZ_CP046455.1"/>
</dbReference>
<proteinExistence type="predicted"/>
<dbReference type="EMBL" id="CP046455">
    <property type="protein sequence ID" value="QGU07760.1"/>
    <property type="molecule type" value="Genomic_DNA"/>
</dbReference>
<feature type="signal peptide" evidence="2">
    <location>
        <begin position="1"/>
        <end position="24"/>
    </location>
</feature>
<dbReference type="Proteomes" id="UP000424462">
    <property type="component" value="Chromosome"/>
</dbReference>
<evidence type="ECO:0000256" key="2">
    <source>
        <dbReference type="SAM" id="SignalP"/>
    </source>
</evidence>
<feature type="region of interest" description="Disordered" evidence="1">
    <location>
        <begin position="28"/>
        <end position="91"/>
    </location>
</feature>